<evidence type="ECO:0000313" key="2">
    <source>
        <dbReference type="EMBL" id="GAA2894547.1"/>
    </source>
</evidence>
<keyword evidence="1" id="KW-0472">Membrane</keyword>
<proteinExistence type="predicted"/>
<organism evidence="2 3">
    <name type="scientific">Streptosporangium fragile</name>
    <dbReference type="NCBI Taxonomy" id="46186"/>
    <lineage>
        <taxon>Bacteria</taxon>
        <taxon>Bacillati</taxon>
        <taxon>Actinomycetota</taxon>
        <taxon>Actinomycetes</taxon>
        <taxon>Streptosporangiales</taxon>
        <taxon>Streptosporangiaceae</taxon>
        <taxon>Streptosporangium</taxon>
    </lineage>
</organism>
<gene>
    <name evidence="2" type="ORF">GCM10010517_59260</name>
</gene>
<protein>
    <recommendedName>
        <fullName evidence="4">MFS transporter</fullName>
    </recommendedName>
</protein>
<comment type="caution">
    <text evidence="2">The sequence shown here is derived from an EMBL/GenBank/DDBJ whole genome shotgun (WGS) entry which is preliminary data.</text>
</comment>
<evidence type="ECO:0000256" key="1">
    <source>
        <dbReference type="SAM" id="Phobius"/>
    </source>
</evidence>
<sequence length="344" mass="37198">MHRWERLADGPESDRAMTQPQRLLPLNAGAEARCGRAHYRPKGSRLKNRAVKTLIRAASVGAVIGAAEILIPIYYKPGGGEFAGFAILGAVAFVPFPLGLLLCWVAKLRLWGAVAVLAPFTMFAFTLFELTLAPYADHAVYRSLTVFAGAVAGYLVTAWVFTPGNWVPRVLAVGAIVFAYPVSSLVDDAMRESERIRDLAGSGVPLIAPVIPGYRLAYVNDSLSRQAIELTYQHEEFSNGHRRQIEIDVRPGTAATPEAACARPYPAWDYESTVPCRQVATGVWVRTGTSKDREGAEGPRTTVFATHGDALVQVESHQASEAELLAVLPTFRPTTAAELVAGDP</sequence>
<reference evidence="3" key="1">
    <citation type="journal article" date="2019" name="Int. J. Syst. Evol. Microbiol.">
        <title>The Global Catalogue of Microorganisms (GCM) 10K type strain sequencing project: providing services to taxonomists for standard genome sequencing and annotation.</title>
        <authorList>
            <consortium name="The Broad Institute Genomics Platform"/>
            <consortium name="The Broad Institute Genome Sequencing Center for Infectious Disease"/>
            <person name="Wu L."/>
            <person name="Ma J."/>
        </authorList>
    </citation>
    <scope>NUCLEOTIDE SEQUENCE [LARGE SCALE GENOMIC DNA]</scope>
    <source>
        <strain evidence="3">JCM 6242</strain>
    </source>
</reference>
<keyword evidence="1" id="KW-1133">Transmembrane helix</keyword>
<feature type="transmembrane region" description="Helical" evidence="1">
    <location>
        <begin position="166"/>
        <end position="186"/>
    </location>
</feature>
<feature type="transmembrane region" description="Helical" evidence="1">
    <location>
        <begin position="54"/>
        <end position="75"/>
    </location>
</feature>
<keyword evidence="1" id="KW-0812">Transmembrane</keyword>
<feature type="transmembrane region" description="Helical" evidence="1">
    <location>
        <begin position="140"/>
        <end position="160"/>
    </location>
</feature>
<feature type="transmembrane region" description="Helical" evidence="1">
    <location>
        <begin position="108"/>
        <end position="128"/>
    </location>
</feature>
<accession>A0ABP6INM2</accession>
<evidence type="ECO:0008006" key="4">
    <source>
        <dbReference type="Google" id="ProtNLM"/>
    </source>
</evidence>
<keyword evidence="3" id="KW-1185">Reference proteome</keyword>
<feature type="transmembrane region" description="Helical" evidence="1">
    <location>
        <begin position="82"/>
        <end position="102"/>
    </location>
</feature>
<dbReference type="EMBL" id="BAAAVI010000053">
    <property type="protein sequence ID" value="GAA2894547.1"/>
    <property type="molecule type" value="Genomic_DNA"/>
</dbReference>
<evidence type="ECO:0000313" key="3">
    <source>
        <dbReference type="Proteomes" id="UP001500831"/>
    </source>
</evidence>
<dbReference type="Proteomes" id="UP001500831">
    <property type="component" value="Unassembled WGS sequence"/>
</dbReference>
<name>A0ABP6INM2_9ACTN</name>